<dbReference type="PANTHER" id="PTHR48010">
    <property type="entry name" value="OS05G0588300 PROTEIN"/>
    <property type="match status" value="1"/>
</dbReference>
<protein>
    <submittedName>
        <fullName evidence="1">Strubbelig-receptor family protein</fullName>
    </submittedName>
</protein>
<reference evidence="1 2" key="1">
    <citation type="submission" date="2020-06" db="EMBL/GenBank/DDBJ databases">
        <title>Transcriptomic and genomic resources for Thalictrum thalictroides and T. hernandezii: Facilitating candidate gene discovery in an emerging model plant lineage.</title>
        <authorList>
            <person name="Arias T."/>
            <person name="Riano-Pachon D.M."/>
            <person name="Di Stilio V.S."/>
        </authorList>
    </citation>
    <scope>NUCLEOTIDE SEQUENCE [LARGE SCALE GENOMIC DNA]</scope>
    <source>
        <strain evidence="2">cv. WT478/WT964</strain>
        <tissue evidence="1">Leaves</tissue>
    </source>
</reference>
<keyword evidence="2" id="KW-1185">Reference proteome</keyword>
<name>A0A7J6WDQ4_THATH</name>
<comment type="caution">
    <text evidence="1">The sequence shown here is derived from an EMBL/GenBank/DDBJ whole genome shotgun (WGS) entry which is preliminary data.</text>
</comment>
<keyword evidence="1" id="KW-0675">Receptor</keyword>
<sequence>MEFVLDMILNSEVSGLRLNGTMGYSLSDLLLLKTLDLSNNNIHDTIPYQLPPNLTNLNLSGNNLSGNLPYSLSSMFSLNYLNVSQNSLSQSLGDVFANLQHLSSL</sequence>
<evidence type="ECO:0000313" key="1">
    <source>
        <dbReference type="EMBL" id="KAF5195509.1"/>
    </source>
</evidence>
<gene>
    <name evidence="1" type="ORF">FRX31_014904</name>
</gene>
<evidence type="ECO:0000313" key="2">
    <source>
        <dbReference type="Proteomes" id="UP000554482"/>
    </source>
</evidence>
<accession>A0A7J6WDQ4</accession>
<dbReference type="InterPro" id="IPR032675">
    <property type="entry name" value="LRR_dom_sf"/>
</dbReference>
<dbReference type="InterPro" id="IPR050994">
    <property type="entry name" value="At_inactive_RLKs"/>
</dbReference>
<proteinExistence type="predicted"/>
<dbReference type="PANTHER" id="PTHR48010:SF58">
    <property type="entry name" value="RECEPTOR PROTEIN KINASE-LIKE PROTEIN ZAR1"/>
    <property type="match status" value="1"/>
</dbReference>
<dbReference type="AlphaFoldDB" id="A0A7J6WDQ4"/>
<dbReference type="Proteomes" id="UP000554482">
    <property type="component" value="Unassembled WGS sequence"/>
</dbReference>
<dbReference type="EMBL" id="JABWDY010017238">
    <property type="protein sequence ID" value="KAF5195509.1"/>
    <property type="molecule type" value="Genomic_DNA"/>
</dbReference>
<dbReference type="PROSITE" id="PS51450">
    <property type="entry name" value="LRR"/>
    <property type="match status" value="1"/>
</dbReference>
<dbReference type="SUPFAM" id="SSF52058">
    <property type="entry name" value="L domain-like"/>
    <property type="match status" value="1"/>
</dbReference>
<dbReference type="Gene3D" id="3.80.10.10">
    <property type="entry name" value="Ribonuclease Inhibitor"/>
    <property type="match status" value="1"/>
</dbReference>
<dbReference type="Pfam" id="PF00560">
    <property type="entry name" value="LRR_1"/>
    <property type="match status" value="3"/>
</dbReference>
<organism evidence="1 2">
    <name type="scientific">Thalictrum thalictroides</name>
    <name type="common">Rue-anemone</name>
    <name type="synonym">Anemone thalictroides</name>
    <dbReference type="NCBI Taxonomy" id="46969"/>
    <lineage>
        <taxon>Eukaryota</taxon>
        <taxon>Viridiplantae</taxon>
        <taxon>Streptophyta</taxon>
        <taxon>Embryophyta</taxon>
        <taxon>Tracheophyta</taxon>
        <taxon>Spermatophyta</taxon>
        <taxon>Magnoliopsida</taxon>
        <taxon>Ranunculales</taxon>
        <taxon>Ranunculaceae</taxon>
        <taxon>Thalictroideae</taxon>
        <taxon>Thalictrum</taxon>
    </lineage>
</organism>
<dbReference type="InterPro" id="IPR001611">
    <property type="entry name" value="Leu-rich_rpt"/>
</dbReference>